<dbReference type="AlphaFoldDB" id="A0A1M7TD80"/>
<evidence type="ECO:0000256" key="1">
    <source>
        <dbReference type="SAM" id="Phobius"/>
    </source>
</evidence>
<protein>
    <recommendedName>
        <fullName evidence="4">Carboxypeptidase regulatory-like domain-containing protein</fullName>
    </recommendedName>
</protein>
<keyword evidence="1" id="KW-0472">Membrane</keyword>
<name>A0A1M7TD80_FERGO</name>
<evidence type="ECO:0000313" key="3">
    <source>
        <dbReference type="Proteomes" id="UP000184207"/>
    </source>
</evidence>
<gene>
    <name evidence="2" type="ORF">SAMN02745226_01854</name>
</gene>
<dbReference type="InterPro" id="IPR013783">
    <property type="entry name" value="Ig-like_fold"/>
</dbReference>
<accession>A0A1M7TD80</accession>
<sequence length="510" mass="58504">MSKNIRLGYLIFVIMSIGIIFFLSSCSIIPFKASRTDFTVNIYVAEYNSGPTVDDATVTLLKDGQILEEKTTQSNGTVSFTLRGYSGPYDIRVRKDGFANTDIRLLNVHSDINLNTTLRRPKFSAAIDNDISINFKLYESDKMFVRYSSNSSGVYELLNLRMIYIDAEATASKLGISHMYAKLGTPPGAEYLTAPRLYSESDRLSGEISLEAHSGKTYLFLDAYDLNDNRFELIIPVEIRRFSELTTSYYRVEYPSPAIYSYHLNTSTKYYTLSSENHRTNLYNVIKWYTLSESTQRFFAKEPTGYNIYKSYDGNKFFKITTLPSNVKSYIDTYNNKVRKRVWYAVSSDYSGIEGPRVVLGSVEPLPMVKISNVEPTDSATEVSTKPAFRWKFVGLEDYEGKVKYLYDIWIYDLTVNSGTYHYPLIEEPFFESGNTEVEIRFSDYNWYNLPGNELQTGKPYEWGPELVAAKWEDAENNSVALSVNCDYNFKISPVVIEPERYYLFITGNK</sequence>
<reference evidence="3" key="1">
    <citation type="submission" date="2016-12" db="EMBL/GenBank/DDBJ databases">
        <authorList>
            <person name="Varghese N."/>
            <person name="Submissions S."/>
        </authorList>
    </citation>
    <scope>NUCLEOTIDE SEQUENCE [LARGE SCALE GENOMIC DNA]</scope>
    <source>
        <strain evidence="3">DSM 13020</strain>
    </source>
</reference>
<evidence type="ECO:0000313" key="2">
    <source>
        <dbReference type="EMBL" id="SHN68621.1"/>
    </source>
</evidence>
<dbReference type="PROSITE" id="PS51257">
    <property type="entry name" value="PROKAR_LIPOPROTEIN"/>
    <property type="match status" value="1"/>
</dbReference>
<proteinExistence type="predicted"/>
<organism evidence="2 3">
    <name type="scientific">Fervidobacterium gondwanense DSM 13020</name>
    <dbReference type="NCBI Taxonomy" id="1121883"/>
    <lineage>
        <taxon>Bacteria</taxon>
        <taxon>Thermotogati</taxon>
        <taxon>Thermotogota</taxon>
        <taxon>Thermotogae</taxon>
        <taxon>Thermotogales</taxon>
        <taxon>Fervidobacteriaceae</taxon>
        <taxon>Fervidobacterium</taxon>
    </lineage>
</organism>
<keyword evidence="1" id="KW-0812">Transmembrane</keyword>
<dbReference type="Proteomes" id="UP000184207">
    <property type="component" value="Unassembled WGS sequence"/>
</dbReference>
<keyword evidence="1" id="KW-1133">Transmembrane helix</keyword>
<dbReference type="STRING" id="1121883.SAMN02745226_01854"/>
<dbReference type="OrthoDB" id="48841at2"/>
<keyword evidence="3" id="KW-1185">Reference proteome</keyword>
<dbReference type="RefSeq" id="WP_072760815.1">
    <property type="nucleotide sequence ID" value="NZ_FRDJ01000014.1"/>
</dbReference>
<feature type="transmembrane region" description="Helical" evidence="1">
    <location>
        <begin position="7"/>
        <end position="31"/>
    </location>
</feature>
<evidence type="ECO:0008006" key="4">
    <source>
        <dbReference type="Google" id="ProtNLM"/>
    </source>
</evidence>
<dbReference type="Gene3D" id="2.60.40.10">
    <property type="entry name" value="Immunoglobulins"/>
    <property type="match status" value="1"/>
</dbReference>
<dbReference type="EMBL" id="FRDJ01000014">
    <property type="protein sequence ID" value="SHN68621.1"/>
    <property type="molecule type" value="Genomic_DNA"/>
</dbReference>